<dbReference type="Gene3D" id="1.10.357.10">
    <property type="entry name" value="Tetracycline Repressor, domain 2"/>
    <property type="match status" value="1"/>
</dbReference>
<keyword evidence="3" id="KW-0804">Transcription</keyword>
<dbReference type="Proteomes" id="UP000192940">
    <property type="component" value="Chromosome I"/>
</dbReference>
<dbReference type="PANTHER" id="PTHR47506">
    <property type="entry name" value="TRANSCRIPTIONAL REGULATORY PROTEIN"/>
    <property type="match status" value="1"/>
</dbReference>
<gene>
    <name evidence="6" type="ORF">SAMN05661091_4782</name>
</gene>
<dbReference type="Pfam" id="PF17922">
    <property type="entry name" value="TetR_C_17"/>
    <property type="match status" value="1"/>
</dbReference>
<sequence length="210" mass="23983">MSPRVSEQYKQQKKTDLLKAAKQVFTAKGYHRATMQDVMDAAGVSRGALYAYFDNIEHVYVELLRLEDEEDALSFQIEDGTQTYWKQLTGWLLTQQKGMEAGEPSLALANAEYFLSLHYRTDSGNESYMNMRYQRLIEVLTSFFQKGASQGEFNPSVPIGHIARYLISCMDGIVLNTARLGHDITKVDEQMEMLVFSLKSMLFRDGYKGD</sequence>
<evidence type="ECO:0000313" key="6">
    <source>
        <dbReference type="EMBL" id="SMF89801.1"/>
    </source>
</evidence>
<evidence type="ECO:0000256" key="1">
    <source>
        <dbReference type="ARBA" id="ARBA00023015"/>
    </source>
</evidence>
<dbReference type="RefSeq" id="WP_208915492.1">
    <property type="nucleotide sequence ID" value="NZ_LT840184.1"/>
</dbReference>
<dbReference type="EMBL" id="LT840184">
    <property type="protein sequence ID" value="SMF89801.1"/>
    <property type="molecule type" value="Genomic_DNA"/>
</dbReference>
<feature type="DNA-binding region" description="H-T-H motif" evidence="4">
    <location>
        <begin position="34"/>
        <end position="53"/>
    </location>
</feature>
<evidence type="ECO:0000256" key="4">
    <source>
        <dbReference type="PROSITE-ProRule" id="PRU00335"/>
    </source>
</evidence>
<dbReference type="SUPFAM" id="SSF46689">
    <property type="entry name" value="Homeodomain-like"/>
    <property type="match status" value="1"/>
</dbReference>
<dbReference type="PANTHER" id="PTHR47506:SF6">
    <property type="entry name" value="HTH-TYPE TRANSCRIPTIONAL REPRESSOR NEMR"/>
    <property type="match status" value="1"/>
</dbReference>
<keyword evidence="1" id="KW-0805">Transcription regulation</keyword>
<dbReference type="InterPro" id="IPR041612">
    <property type="entry name" value="YfiR_C"/>
</dbReference>
<reference evidence="6 7" key="1">
    <citation type="submission" date="2017-04" db="EMBL/GenBank/DDBJ databases">
        <authorList>
            <person name="Afonso C.L."/>
            <person name="Miller P.J."/>
            <person name="Scott M.A."/>
            <person name="Spackman E."/>
            <person name="Goraichik I."/>
            <person name="Dimitrov K.M."/>
            <person name="Suarez D.L."/>
            <person name="Swayne D.E."/>
        </authorList>
    </citation>
    <scope>NUCLEOTIDE SEQUENCE [LARGE SCALE GENOMIC DNA]</scope>
    <source>
        <strain evidence="6 7">N3/975</strain>
    </source>
</reference>
<dbReference type="GO" id="GO:0003677">
    <property type="term" value="F:DNA binding"/>
    <property type="evidence" value="ECO:0007669"/>
    <property type="project" value="UniProtKB-UniRule"/>
</dbReference>
<evidence type="ECO:0000256" key="2">
    <source>
        <dbReference type="ARBA" id="ARBA00023125"/>
    </source>
</evidence>
<dbReference type="PRINTS" id="PR00455">
    <property type="entry name" value="HTHTETR"/>
</dbReference>
<dbReference type="InterPro" id="IPR001647">
    <property type="entry name" value="HTH_TetR"/>
</dbReference>
<evidence type="ECO:0000259" key="5">
    <source>
        <dbReference type="PROSITE" id="PS50977"/>
    </source>
</evidence>
<keyword evidence="2 4" id="KW-0238">DNA-binding</keyword>
<proteinExistence type="predicted"/>
<dbReference type="InterPro" id="IPR036271">
    <property type="entry name" value="Tet_transcr_reg_TetR-rel_C_sf"/>
</dbReference>
<organism evidence="6 7">
    <name type="scientific">Paenibacillus uliginis N3/975</name>
    <dbReference type="NCBI Taxonomy" id="1313296"/>
    <lineage>
        <taxon>Bacteria</taxon>
        <taxon>Bacillati</taxon>
        <taxon>Bacillota</taxon>
        <taxon>Bacilli</taxon>
        <taxon>Bacillales</taxon>
        <taxon>Paenibacillaceae</taxon>
        <taxon>Paenibacillus</taxon>
    </lineage>
</organism>
<evidence type="ECO:0000256" key="3">
    <source>
        <dbReference type="ARBA" id="ARBA00023163"/>
    </source>
</evidence>
<dbReference type="Pfam" id="PF00440">
    <property type="entry name" value="TetR_N"/>
    <property type="match status" value="1"/>
</dbReference>
<feature type="domain" description="HTH tetR-type" evidence="5">
    <location>
        <begin position="11"/>
        <end position="71"/>
    </location>
</feature>
<dbReference type="PROSITE" id="PS50977">
    <property type="entry name" value="HTH_TETR_2"/>
    <property type="match status" value="1"/>
</dbReference>
<accession>A0A1X7HN65</accession>
<keyword evidence="7" id="KW-1185">Reference proteome</keyword>
<dbReference type="SUPFAM" id="SSF48498">
    <property type="entry name" value="Tetracyclin repressor-like, C-terminal domain"/>
    <property type="match status" value="1"/>
</dbReference>
<protein>
    <submittedName>
        <fullName evidence="6">Transcriptional regulator, TetR family</fullName>
    </submittedName>
</protein>
<evidence type="ECO:0000313" key="7">
    <source>
        <dbReference type="Proteomes" id="UP000192940"/>
    </source>
</evidence>
<dbReference type="AlphaFoldDB" id="A0A1X7HN65"/>
<dbReference type="Gene3D" id="1.10.10.60">
    <property type="entry name" value="Homeodomain-like"/>
    <property type="match status" value="1"/>
</dbReference>
<dbReference type="STRING" id="1313296.SAMN05661091_4782"/>
<dbReference type="InterPro" id="IPR009057">
    <property type="entry name" value="Homeodomain-like_sf"/>
</dbReference>
<name>A0A1X7HN65_9BACL</name>